<evidence type="ECO:0000259" key="1">
    <source>
        <dbReference type="Pfam" id="PF01882"/>
    </source>
</evidence>
<evidence type="ECO:0000313" key="2">
    <source>
        <dbReference type="EMBL" id="SDW97699.1"/>
    </source>
</evidence>
<dbReference type="InterPro" id="IPR002881">
    <property type="entry name" value="DUF58"/>
</dbReference>
<dbReference type="STRING" id="488533.SAMN04487960_105194"/>
<dbReference type="Proteomes" id="UP000199675">
    <property type="component" value="Unassembled WGS sequence"/>
</dbReference>
<keyword evidence="3" id="KW-1185">Reference proteome</keyword>
<dbReference type="PANTHER" id="PTHR33608:SF12">
    <property type="entry name" value="DUF58 DOMAIN-CONTAINING PROTEIN"/>
    <property type="match status" value="1"/>
</dbReference>
<dbReference type="OrthoDB" id="9776116at2"/>
<organism evidence="2 3">
    <name type="scientific">Marinobacter mobilis</name>
    <dbReference type="NCBI Taxonomy" id="488533"/>
    <lineage>
        <taxon>Bacteria</taxon>
        <taxon>Pseudomonadati</taxon>
        <taxon>Pseudomonadota</taxon>
        <taxon>Gammaproteobacteria</taxon>
        <taxon>Pseudomonadales</taxon>
        <taxon>Marinobacteraceae</taxon>
        <taxon>Marinobacter</taxon>
    </lineage>
</organism>
<gene>
    <name evidence="2" type="ORF">SAMN04487960_105194</name>
</gene>
<evidence type="ECO:0000313" key="3">
    <source>
        <dbReference type="Proteomes" id="UP000199675"/>
    </source>
</evidence>
<dbReference type="RefSeq" id="WP_091812968.1">
    <property type="nucleotide sequence ID" value="NZ_FNNE01000005.1"/>
</dbReference>
<sequence length="315" mass="35568">MPARQDDIRQVFASVDQLMRLEADGRLPDFHGRQRATSQLAGRHGSRIRGRGLDFDQLRHYQRGDDLRHLDWRATQRTGHPFVRSFAEERDRPTLVLCDQRMDMLFGSSLLLKATAAAHVAAVAAWVAFHAGDRVGGIVFTDQLLDTVTPHRSRQRVSDLLTRIARHNQALSTDNTTPRNEGQLDRVISRCLATAHHDQTVCIVSDFAGVSERTLGLLRQLAQHNDVLAFQIYDPLAVDLPRSGVVTVAEDEARVTLDFGHDRSRAELANFLQQRFHEVDDLLRRSQVPHLKISTAEPSVPQIRQALGLQREQQP</sequence>
<dbReference type="AlphaFoldDB" id="A0A1H2XZD7"/>
<reference evidence="2 3" key="1">
    <citation type="submission" date="2016-10" db="EMBL/GenBank/DDBJ databases">
        <authorList>
            <person name="de Groot N.N."/>
        </authorList>
    </citation>
    <scope>NUCLEOTIDE SEQUENCE [LARGE SCALE GENOMIC DNA]</scope>
    <source>
        <strain evidence="2 3">CGMCC 1.7059</strain>
    </source>
</reference>
<accession>A0A1H2XZD7</accession>
<dbReference type="Pfam" id="PF01882">
    <property type="entry name" value="DUF58"/>
    <property type="match status" value="1"/>
</dbReference>
<dbReference type="EMBL" id="FNNE01000005">
    <property type="protein sequence ID" value="SDW97699.1"/>
    <property type="molecule type" value="Genomic_DNA"/>
</dbReference>
<protein>
    <recommendedName>
        <fullName evidence="1">DUF58 domain-containing protein</fullName>
    </recommendedName>
</protein>
<feature type="domain" description="DUF58" evidence="1">
    <location>
        <begin position="58"/>
        <end position="268"/>
    </location>
</feature>
<name>A0A1H2XZD7_9GAMM</name>
<proteinExistence type="predicted"/>
<dbReference type="PANTHER" id="PTHR33608">
    <property type="entry name" value="BLL2464 PROTEIN"/>
    <property type="match status" value="1"/>
</dbReference>